<dbReference type="Gene3D" id="3.30.160.20">
    <property type="match status" value="1"/>
</dbReference>
<dbReference type="Pfam" id="PF00035">
    <property type="entry name" value="dsrm"/>
    <property type="match status" value="1"/>
</dbReference>
<dbReference type="RefSeq" id="XP_033670951.1">
    <property type="nucleotide sequence ID" value="XM_033811917.1"/>
</dbReference>
<dbReference type="AlphaFoldDB" id="A0A6A6CW71"/>
<organism evidence="3 4">
    <name type="scientific">Zasmidium cellare ATCC 36951</name>
    <dbReference type="NCBI Taxonomy" id="1080233"/>
    <lineage>
        <taxon>Eukaryota</taxon>
        <taxon>Fungi</taxon>
        <taxon>Dikarya</taxon>
        <taxon>Ascomycota</taxon>
        <taxon>Pezizomycotina</taxon>
        <taxon>Dothideomycetes</taxon>
        <taxon>Dothideomycetidae</taxon>
        <taxon>Mycosphaerellales</taxon>
        <taxon>Mycosphaerellaceae</taxon>
        <taxon>Zasmidium</taxon>
    </lineage>
</organism>
<evidence type="ECO:0000259" key="2">
    <source>
        <dbReference type="Pfam" id="PF00035"/>
    </source>
</evidence>
<proteinExistence type="predicted"/>
<evidence type="ECO:0000313" key="4">
    <source>
        <dbReference type="Proteomes" id="UP000799537"/>
    </source>
</evidence>
<dbReference type="GeneID" id="54565189"/>
<protein>
    <recommendedName>
        <fullName evidence="2">DRBM domain-containing protein</fullName>
    </recommendedName>
</protein>
<keyword evidence="4" id="KW-1185">Reference proteome</keyword>
<name>A0A6A6CW71_ZASCE</name>
<accession>A0A6A6CW71</accession>
<dbReference type="InterPro" id="IPR014720">
    <property type="entry name" value="dsRBD_dom"/>
</dbReference>
<evidence type="ECO:0000256" key="1">
    <source>
        <dbReference type="SAM" id="MobiDB-lite"/>
    </source>
</evidence>
<feature type="domain" description="DRBM" evidence="2">
    <location>
        <begin position="177"/>
        <end position="240"/>
    </location>
</feature>
<dbReference type="EMBL" id="ML993586">
    <property type="protein sequence ID" value="KAF2170062.1"/>
    <property type="molecule type" value="Genomic_DNA"/>
</dbReference>
<dbReference type="OrthoDB" id="5222339at2759"/>
<sequence length="365" mass="40966">MAHPSNNVVPMLQDIEMDNSTFTFSSNSKLDLMPIETWEKENPYTPPPAKPMSPPQPTRNIVPVRLDRNHGKDTQIFNTECQRRGLSHEFRFEEVAKGCFDVTLFVEGQQFDKAGPYASQRDAKEAMCRLALGKLSEMGFKNVGETGGRKKRKSSDLESATASIPVGIEDENWLHIINSYAQQHKMDYPDYIVEESEPQSFKCALSFIDSPTPSFGSSYGPFKRKDTAKKAAAMEAVKWLRAQGKLSELPTKRRKSSAQQQPPDPDAMTDGDAPEKQPAGESAAQQVFDLARKLGFSQPKFDTVRGDGHFVDESATFAEKDIRYEPRLAGVHGQVQRLFGKKAAHEECCRLVLQFLKEIQRSRMG</sequence>
<dbReference type="Proteomes" id="UP000799537">
    <property type="component" value="Unassembled WGS sequence"/>
</dbReference>
<reference evidence="3" key="1">
    <citation type="journal article" date="2020" name="Stud. Mycol.">
        <title>101 Dothideomycetes genomes: a test case for predicting lifestyles and emergence of pathogens.</title>
        <authorList>
            <person name="Haridas S."/>
            <person name="Albert R."/>
            <person name="Binder M."/>
            <person name="Bloem J."/>
            <person name="Labutti K."/>
            <person name="Salamov A."/>
            <person name="Andreopoulos B."/>
            <person name="Baker S."/>
            <person name="Barry K."/>
            <person name="Bills G."/>
            <person name="Bluhm B."/>
            <person name="Cannon C."/>
            <person name="Castanera R."/>
            <person name="Culley D."/>
            <person name="Daum C."/>
            <person name="Ezra D."/>
            <person name="Gonzalez J."/>
            <person name="Henrissat B."/>
            <person name="Kuo A."/>
            <person name="Liang C."/>
            <person name="Lipzen A."/>
            <person name="Lutzoni F."/>
            <person name="Magnuson J."/>
            <person name="Mondo S."/>
            <person name="Nolan M."/>
            <person name="Ohm R."/>
            <person name="Pangilinan J."/>
            <person name="Park H.-J."/>
            <person name="Ramirez L."/>
            <person name="Alfaro M."/>
            <person name="Sun H."/>
            <person name="Tritt A."/>
            <person name="Yoshinaga Y."/>
            <person name="Zwiers L.-H."/>
            <person name="Turgeon B."/>
            <person name="Goodwin S."/>
            <person name="Spatafora J."/>
            <person name="Crous P."/>
            <person name="Grigoriev I."/>
        </authorList>
    </citation>
    <scope>NUCLEOTIDE SEQUENCE</scope>
    <source>
        <strain evidence="3">ATCC 36951</strain>
    </source>
</reference>
<feature type="region of interest" description="Disordered" evidence="1">
    <location>
        <begin position="248"/>
        <end position="283"/>
    </location>
</feature>
<gene>
    <name evidence="3" type="ORF">M409DRAFT_51829</name>
</gene>
<dbReference type="SUPFAM" id="SSF54768">
    <property type="entry name" value="dsRNA-binding domain-like"/>
    <property type="match status" value="1"/>
</dbReference>
<evidence type="ECO:0000313" key="3">
    <source>
        <dbReference type="EMBL" id="KAF2170062.1"/>
    </source>
</evidence>